<organism evidence="1 2">
    <name type="scientific">Halteria grandinella</name>
    <dbReference type="NCBI Taxonomy" id="5974"/>
    <lineage>
        <taxon>Eukaryota</taxon>
        <taxon>Sar</taxon>
        <taxon>Alveolata</taxon>
        <taxon>Ciliophora</taxon>
        <taxon>Intramacronucleata</taxon>
        <taxon>Spirotrichea</taxon>
        <taxon>Stichotrichia</taxon>
        <taxon>Sporadotrichida</taxon>
        <taxon>Halteriidae</taxon>
        <taxon>Halteria</taxon>
    </lineage>
</organism>
<dbReference type="AlphaFoldDB" id="A0A8J8NC88"/>
<reference evidence="1" key="1">
    <citation type="submission" date="2019-06" db="EMBL/GenBank/DDBJ databases">
        <authorList>
            <person name="Zheng W."/>
        </authorList>
    </citation>
    <scope>NUCLEOTIDE SEQUENCE</scope>
    <source>
        <strain evidence="1">QDHG01</strain>
    </source>
</reference>
<evidence type="ECO:0000313" key="1">
    <source>
        <dbReference type="EMBL" id="TNV72237.1"/>
    </source>
</evidence>
<comment type="caution">
    <text evidence="1">The sequence shown here is derived from an EMBL/GenBank/DDBJ whole genome shotgun (WGS) entry which is preliminary data.</text>
</comment>
<evidence type="ECO:0000313" key="2">
    <source>
        <dbReference type="Proteomes" id="UP000785679"/>
    </source>
</evidence>
<dbReference type="EMBL" id="RRYP01023417">
    <property type="protein sequence ID" value="TNV72237.1"/>
    <property type="molecule type" value="Genomic_DNA"/>
</dbReference>
<name>A0A8J8NC88_HALGN</name>
<dbReference type="Proteomes" id="UP000785679">
    <property type="component" value="Unassembled WGS sequence"/>
</dbReference>
<accession>A0A8J8NC88</accession>
<sequence>MQFQNIIFNQNQNSRHQLSTIGSTPVSNGVSLSHYKIGTTFNIQCSTQEVQSFEELPQMNPVNSLIHKEPQ</sequence>
<gene>
    <name evidence="1" type="ORF">FGO68_gene435</name>
</gene>
<protein>
    <submittedName>
        <fullName evidence="1">Uncharacterized protein</fullName>
    </submittedName>
</protein>
<proteinExistence type="predicted"/>
<keyword evidence="2" id="KW-1185">Reference proteome</keyword>